<accession>A0A561SE12</accession>
<gene>
    <name evidence="1" type="ORF">FHX73_16226</name>
</gene>
<evidence type="ECO:0000313" key="2">
    <source>
        <dbReference type="Proteomes" id="UP000317940"/>
    </source>
</evidence>
<dbReference type="OrthoDB" id="4134439at2"/>
<reference evidence="1 2" key="1">
    <citation type="submission" date="2019-06" db="EMBL/GenBank/DDBJ databases">
        <title>Sequencing the genomes of 1000 actinobacteria strains.</title>
        <authorList>
            <person name="Klenk H.-P."/>
        </authorList>
    </citation>
    <scope>NUCLEOTIDE SEQUENCE [LARGE SCALE GENOMIC DNA]</scope>
    <source>
        <strain evidence="1 2">DSM 44826</strain>
    </source>
</reference>
<dbReference type="AlphaFoldDB" id="A0A561SE12"/>
<protein>
    <submittedName>
        <fullName evidence="1">S-adenosyl methyltransferase</fullName>
    </submittedName>
</protein>
<keyword evidence="2" id="KW-1185">Reference proteome</keyword>
<dbReference type="InterPro" id="IPR029063">
    <property type="entry name" value="SAM-dependent_MTases_sf"/>
</dbReference>
<dbReference type="Proteomes" id="UP000317940">
    <property type="component" value="Unassembled WGS sequence"/>
</dbReference>
<dbReference type="RefSeq" id="WP_145911050.1">
    <property type="nucleotide sequence ID" value="NZ_BAAAMZ010000005.1"/>
</dbReference>
<dbReference type="PIRSF" id="PIRSF017393">
    <property type="entry name" value="MTase_SAV2177"/>
    <property type="match status" value="1"/>
</dbReference>
<sequence length="274" mass="29898">MTDHIANDDQSKPSIARIYDYLLGGTDNEPADREIGDLFIKELPGSPAIARANRQALIRAVGAMADAGIAQFVDLGSGLPTADNVHQVARRHNAEARVVYVDHDPVAVARSRALLDGDERTTVVQADLREPAGIHDDPAVRELIDFERPLGVIFSGVLHHLNDSERPADPVRWWADRVPGGSLFYISHFRSGENGEARVLEQKLQASLGRGRWRTDEEITALFGGLDVLEPGLVPCSLWRPDNAGPDGAGRPGADERELTVWEQLISCALARKA</sequence>
<comment type="caution">
    <text evidence="1">The sequence shown here is derived from an EMBL/GenBank/DDBJ whole genome shotgun (WGS) entry which is preliminary data.</text>
</comment>
<keyword evidence="1" id="KW-0489">Methyltransferase</keyword>
<organism evidence="1 2">
    <name type="scientific">Kitasatospora viridis</name>
    <dbReference type="NCBI Taxonomy" id="281105"/>
    <lineage>
        <taxon>Bacteria</taxon>
        <taxon>Bacillati</taxon>
        <taxon>Actinomycetota</taxon>
        <taxon>Actinomycetes</taxon>
        <taxon>Kitasatosporales</taxon>
        <taxon>Streptomycetaceae</taxon>
        <taxon>Kitasatospora</taxon>
    </lineage>
</organism>
<dbReference type="GO" id="GO:0032259">
    <property type="term" value="P:methylation"/>
    <property type="evidence" value="ECO:0007669"/>
    <property type="project" value="UniProtKB-KW"/>
</dbReference>
<dbReference type="SUPFAM" id="SSF53335">
    <property type="entry name" value="S-adenosyl-L-methionine-dependent methyltransferases"/>
    <property type="match status" value="1"/>
</dbReference>
<evidence type="ECO:0000313" key="1">
    <source>
        <dbReference type="EMBL" id="TWF73075.1"/>
    </source>
</evidence>
<dbReference type="InterPro" id="IPR006764">
    <property type="entry name" value="SAM_dep_MeTrfase_SAV2177_type"/>
</dbReference>
<dbReference type="EMBL" id="VIWT01000006">
    <property type="protein sequence ID" value="TWF73075.1"/>
    <property type="molecule type" value="Genomic_DNA"/>
</dbReference>
<name>A0A561SE12_9ACTN</name>
<dbReference type="Gene3D" id="3.40.50.150">
    <property type="entry name" value="Vaccinia Virus protein VP39"/>
    <property type="match status" value="1"/>
</dbReference>
<dbReference type="GO" id="GO:0008168">
    <property type="term" value="F:methyltransferase activity"/>
    <property type="evidence" value="ECO:0007669"/>
    <property type="project" value="UniProtKB-KW"/>
</dbReference>
<keyword evidence="1" id="KW-0808">Transferase</keyword>
<dbReference type="Pfam" id="PF04672">
    <property type="entry name" value="Methyltransf_19"/>
    <property type="match status" value="1"/>
</dbReference>
<proteinExistence type="predicted"/>